<dbReference type="FunFam" id="1.20.1050.10:FF:000030">
    <property type="entry name" value="Glutathione S-transferase S1"/>
    <property type="match status" value="1"/>
</dbReference>
<dbReference type="CDD" id="cd03192">
    <property type="entry name" value="GST_C_Sigma_like"/>
    <property type="match status" value="1"/>
</dbReference>
<dbReference type="Gene3D" id="3.40.30.10">
    <property type="entry name" value="Glutaredoxin"/>
    <property type="match status" value="1"/>
</dbReference>
<evidence type="ECO:0000259" key="2">
    <source>
        <dbReference type="PROSITE" id="PS50405"/>
    </source>
</evidence>
<keyword evidence="4" id="KW-1185">Reference proteome</keyword>
<dbReference type="PANTHER" id="PTHR11571">
    <property type="entry name" value="GLUTATHIONE S-TRANSFERASE"/>
    <property type="match status" value="1"/>
</dbReference>
<dbReference type="AlphaFoldDB" id="A0AAN9GCV0"/>
<dbReference type="InterPro" id="IPR010987">
    <property type="entry name" value="Glutathione-S-Trfase_C-like"/>
</dbReference>
<dbReference type="InterPro" id="IPR040079">
    <property type="entry name" value="Glutathione_S-Trfase"/>
</dbReference>
<dbReference type="InterPro" id="IPR050213">
    <property type="entry name" value="GST_superfamily"/>
</dbReference>
<reference evidence="3 4" key="1">
    <citation type="submission" date="2024-02" db="EMBL/GenBank/DDBJ databases">
        <title>Chromosome-scale genome assembly of the rough periwinkle Littorina saxatilis.</title>
        <authorList>
            <person name="De Jode A."/>
            <person name="Faria R."/>
            <person name="Formenti G."/>
            <person name="Sims Y."/>
            <person name="Smith T.P."/>
            <person name="Tracey A."/>
            <person name="Wood J.M.D."/>
            <person name="Zagrodzka Z.B."/>
            <person name="Johannesson K."/>
            <person name="Butlin R.K."/>
            <person name="Leder E.H."/>
        </authorList>
    </citation>
    <scope>NUCLEOTIDE SEQUENCE [LARGE SCALE GENOMIC DNA]</scope>
    <source>
        <strain evidence="3">Snail1</strain>
        <tissue evidence="3">Muscle</tissue>
    </source>
</reference>
<dbReference type="PANTHER" id="PTHR11571:SF150">
    <property type="entry name" value="GLUTATHIONE S-TRANSFERASE"/>
    <property type="match status" value="1"/>
</dbReference>
<dbReference type="PROSITE" id="PS50405">
    <property type="entry name" value="GST_CTER"/>
    <property type="match status" value="1"/>
</dbReference>
<dbReference type="SUPFAM" id="SSF52833">
    <property type="entry name" value="Thioredoxin-like"/>
    <property type="match status" value="1"/>
</dbReference>
<sequence length="206" mass="23325">MENIKLHYFDTRGKGEFIRLLLHAAGQKFEDVIVPLSSWGPEGKAETPYGQVPYIVYKGRKYGQSVAIGQFFARKLGFYGKTDEDALKVDEAVLLCEDLRTPHLRDWFISKDPVKKAELSHKLRDELFPRYFGYFEELLVDNGATGFFAGNSLTLADFVIYDVLDTALGIDPECLGPFPSLRKLRSNVEAVPAIRDYLAQRPKSVI</sequence>
<dbReference type="GO" id="GO:0004364">
    <property type="term" value="F:glutathione transferase activity"/>
    <property type="evidence" value="ECO:0007669"/>
    <property type="project" value="TreeGrafter"/>
</dbReference>
<comment type="caution">
    <text evidence="3">The sequence shown here is derived from an EMBL/GenBank/DDBJ whole genome shotgun (WGS) entry which is preliminary data.</text>
</comment>
<dbReference type="SFLD" id="SFLDG00363">
    <property type="entry name" value="AMPS_(cytGST):_Alpha-__Mu-__Pi"/>
    <property type="match status" value="1"/>
</dbReference>
<dbReference type="PROSITE" id="PS50404">
    <property type="entry name" value="GST_NTER"/>
    <property type="match status" value="1"/>
</dbReference>
<dbReference type="InterPro" id="IPR004045">
    <property type="entry name" value="Glutathione_S-Trfase_N"/>
</dbReference>
<dbReference type="InterPro" id="IPR036249">
    <property type="entry name" value="Thioredoxin-like_sf"/>
</dbReference>
<dbReference type="InterPro" id="IPR004046">
    <property type="entry name" value="GST_C"/>
</dbReference>
<dbReference type="SFLD" id="SFLDS00019">
    <property type="entry name" value="Glutathione_Transferase_(cytos"/>
    <property type="match status" value="1"/>
</dbReference>
<dbReference type="Proteomes" id="UP001374579">
    <property type="component" value="Unassembled WGS sequence"/>
</dbReference>
<dbReference type="SUPFAM" id="SSF47616">
    <property type="entry name" value="GST C-terminal domain-like"/>
    <property type="match status" value="1"/>
</dbReference>
<dbReference type="InterPro" id="IPR036282">
    <property type="entry name" value="Glutathione-S-Trfase_C_sf"/>
</dbReference>
<dbReference type="SFLD" id="SFLDG01205">
    <property type="entry name" value="AMPS.1"/>
    <property type="match status" value="1"/>
</dbReference>
<accession>A0AAN9GCV0</accession>
<dbReference type="Gene3D" id="1.20.1050.10">
    <property type="match status" value="1"/>
</dbReference>
<dbReference type="CDD" id="cd03039">
    <property type="entry name" value="GST_N_Sigma_like"/>
    <property type="match status" value="1"/>
</dbReference>
<gene>
    <name evidence="3" type="ORF">V1264_020467</name>
</gene>
<evidence type="ECO:0000259" key="1">
    <source>
        <dbReference type="PROSITE" id="PS50404"/>
    </source>
</evidence>
<evidence type="ECO:0000313" key="4">
    <source>
        <dbReference type="Proteomes" id="UP001374579"/>
    </source>
</evidence>
<evidence type="ECO:0000313" key="3">
    <source>
        <dbReference type="EMBL" id="KAK7102215.1"/>
    </source>
</evidence>
<feature type="domain" description="GST N-terminal" evidence="1">
    <location>
        <begin position="2"/>
        <end position="80"/>
    </location>
</feature>
<protein>
    <recommendedName>
        <fullName evidence="5">Glutathione S-transferase</fullName>
    </recommendedName>
</protein>
<dbReference type="GO" id="GO:0006749">
    <property type="term" value="P:glutathione metabolic process"/>
    <property type="evidence" value="ECO:0007669"/>
    <property type="project" value="TreeGrafter"/>
</dbReference>
<dbReference type="Pfam" id="PF14497">
    <property type="entry name" value="GST_C_3"/>
    <property type="match status" value="1"/>
</dbReference>
<proteinExistence type="predicted"/>
<feature type="domain" description="GST C-terminal" evidence="2">
    <location>
        <begin position="82"/>
        <end position="206"/>
    </location>
</feature>
<organism evidence="3 4">
    <name type="scientific">Littorina saxatilis</name>
    <dbReference type="NCBI Taxonomy" id="31220"/>
    <lineage>
        <taxon>Eukaryota</taxon>
        <taxon>Metazoa</taxon>
        <taxon>Spiralia</taxon>
        <taxon>Lophotrochozoa</taxon>
        <taxon>Mollusca</taxon>
        <taxon>Gastropoda</taxon>
        <taxon>Caenogastropoda</taxon>
        <taxon>Littorinimorpha</taxon>
        <taxon>Littorinoidea</taxon>
        <taxon>Littorinidae</taxon>
        <taxon>Littorina</taxon>
    </lineage>
</organism>
<evidence type="ECO:0008006" key="5">
    <source>
        <dbReference type="Google" id="ProtNLM"/>
    </source>
</evidence>
<name>A0AAN9GCV0_9CAEN</name>
<dbReference type="Pfam" id="PF02798">
    <property type="entry name" value="GST_N"/>
    <property type="match status" value="1"/>
</dbReference>
<dbReference type="EMBL" id="JBAMIC010000010">
    <property type="protein sequence ID" value="KAK7102215.1"/>
    <property type="molecule type" value="Genomic_DNA"/>
</dbReference>